<gene>
    <name evidence="2" type="ORF">OG849_33525</name>
</gene>
<evidence type="ECO:0000313" key="3">
    <source>
        <dbReference type="Proteomes" id="UP001356428"/>
    </source>
</evidence>
<protein>
    <submittedName>
        <fullName evidence="2">Uncharacterized protein</fullName>
    </submittedName>
</protein>
<dbReference type="RefSeq" id="WP_326702224.1">
    <property type="nucleotide sequence ID" value="NZ_CP109083.1"/>
</dbReference>
<accession>A0ABZ1F5Z0</accession>
<organism evidence="2 3">
    <name type="scientific">Streptomyces cyaneofuscatus</name>
    <dbReference type="NCBI Taxonomy" id="66883"/>
    <lineage>
        <taxon>Bacteria</taxon>
        <taxon>Bacillati</taxon>
        <taxon>Actinomycetota</taxon>
        <taxon>Actinomycetes</taxon>
        <taxon>Kitasatosporales</taxon>
        <taxon>Streptomycetaceae</taxon>
        <taxon>Streptomyces</taxon>
    </lineage>
</organism>
<proteinExistence type="predicted"/>
<feature type="transmembrane region" description="Helical" evidence="1">
    <location>
        <begin position="54"/>
        <end position="76"/>
    </location>
</feature>
<dbReference type="Proteomes" id="UP001356428">
    <property type="component" value="Chromosome"/>
</dbReference>
<keyword evidence="3" id="KW-1185">Reference proteome</keyword>
<keyword evidence="1" id="KW-0472">Membrane</keyword>
<evidence type="ECO:0000313" key="2">
    <source>
        <dbReference type="EMBL" id="WSB11840.1"/>
    </source>
</evidence>
<sequence length="82" mass="9108">MSFVAWSGRLRQVGVKEFALLVWTSSRWLIAWVKSRFARIGQTADSLPHVNQEFAMADLAFVVTTVAVFALVALIARGVTKL</sequence>
<evidence type="ECO:0000256" key="1">
    <source>
        <dbReference type="SAM" id="Phobius"/>
    </source>
</evidence>
<keyword evidence="1" id="KW-0812">Transmembrane</keyword>
<name>A0ABZ1F5Z0_9ACTN</name>
<reference evidence="2 3" key="1">
    <citation type="submission" date="2022-10" db="EMBL/GenBank/DDBJ databases">
        <title>The complete genomes of actinobacterial strains from the NBC collection.</title>
        <authorList>
            <person name="Joergensen T.S."/>
            <person name="Alvarez Arevalo M."/>
            <person name="Sterndorff E.B."/>
            <person name="Faurdal D."/>
            <person name="Vuksanovic O."/>
            <person name="Mourched A.-S."/>
            <person name="Charusanti P."/>
            <person name="Shaw S."/>
            <person name="Blin K."/>
            <person name="Weber T."/>
        </authorList>
    </citation>
    <scope>NUCLEOTIDE SEQUENCE [LARGE SCALE GENOMIC DNA]</scope>
    <source>
        <strain evidence="2 3">NBC 01792</strain>
    </source>
</reference>
<dbReference type="EMBL" id="CP109083">
    <property type="protein sequence ID" value="WSB11840.1"/>
    <property type="molecule type" value="Genomic_DNA"/>
</dbReference>
<keyword evidence="1" id="KW-1133">Transmembrane helix</keyword>